<reference evidence="1" key="2">
    <citation type="submission" date="2025-03" db="EMBL/GenBank/DDBJ databases">
        <authorList>
            <consortium name="ELIXIR-Norway"/>
            <consortium name="Elixir Norway"/>
        </authorList>
    </citation>
    <scope>NUCLEOTIDE SEQUENCE</scope>
</reference>
<sequence length="106" mass="11754">MKKNRFISSFAVFSLYICACTQSLQSLQLFATLWTVACQTPLSMGFSRQEDWSRLPCPPPEDFPNRVIEPASPESQLDSLPTAEPLKNPLCGTVIILSSLSLGEIF</sequence>
<organism evidence="1 2">
    <name type="scientific">Rangifer tarandus platyrhynchus</name>
    <name type="common">Svalbard reindeer</name>
    <dbReference type="NCBI Taxonomy" id="3082113"/>
    <lineage>
        <taxon>Eukaryota</taxon>
        <taxon>Metazoa</taxon>
        <taxon>Chordata</taxon>
        <taxon>Craniata</taxon>
        <taxon>Vertebrata</taxon>
        <taxon>Euteleostomi</taxon>
        <taxon>Mammalia</taxon>
        <taxon>Eutheria</taxon>
        <taxon>Laurasiatheria</taxon>
        <taxon>Artiodactyla</taxon>
        <taxon>Ruminantia</taxon>
        <taxon>Pecora</taxon>
        <taxon>Cervidae</taxon>
        <taxon>Odocoileinae</taxon>
        <taxon>Rangifer</taxon>
    </lineage>
</organism>
<proteinExistence type="predicted"/>
<protein>
    <submittedName>
        <fullName evidence="1">Uncharacterized protein</fullName>
    </submittedName>
</protein>
<gene>
    <name evidence="1" type="ORF">MRATA1EN22A_LOCUS9768</name>
</gene>
<evidence type="ECO:0000313" key="2">
    <source>
        <dbReference type="Proteomes" id="UP001162501"/>
    </source>
</evidence>
<name>A0AC59YS78_RANTA</name>
<accession>A0AC59YS78</accession>
<evidence type="ECO:0000313" key="1">
    <source>
        <dbReference type="EMBL" id="CAM9948772.1"/>
    </source>
</evidence>
<reference evidence="1" key="1">
    <citation type="submission" date="2023-05" db="EMBL/GenBank/DDBJ databases">
        <authorList>
            <consortium name="ELIXIR-Norway"/>
        </authorList>
    </citation>
    <scope>NUCLEOTIDE SEQUENCE</scope>
</reference>
<dbReference type="EMBL" id="OX596104">
    <property type="protein sequence ID" value="CAM9948772.1"/>
    <property type="molecule type" value="Genomic_DNA"/>
</dbReference>
<dbReference type="Proteomes" id="UP001162501">
    <property type="component" value="Chromosome 20"/>
</dbReference>